<reference evidence="1 2" key="1">
    <citation type="submission" date="2024-09" db="EMBL/GenBank/DDBJ databases">
        <authorList>
            <person name="Sun Q."/>
            <person name="Mori K."/>
        </authorList>
    </citation>
    <scope>NUCLEOTIDE SEQUENCE [LARGE SCALE GENOMIC DNA]</scope>
    <source>
        <strain evidence="1 2">CGMCC 1.9126</strain>
    </source>
</reference>
<dbReference type="EMBL" id="JBHLUU010000028">
    <property type="protein sequence ID" value="MFC0475593.1"/>
    <property type="molecule type" value="Genomic_DNA"/>
</dbReference>
<proteinExistence type="predicted"/>
<dbReference type="RefSeq" id="WP_377058019.1">
    <property type="nucleotide sequence ID" value="NZ_JBHLUU010000028.1"/>
</dbReference>
<dbReference type="Proteomes" id="UP001589738">
    <property type="component" value="Unassembled WGS sequence"/>
</dbReference>
<accession>A0ABV6KQI6</accession>
<protein>
    <submittedName>
        <fullName evidence="1">Uncharacterized protein</fullName>
    </submittedName>
</protein>
<comment type="caution">
    <text evidence="1">The sequence shown here is derived from an EMBL/GenBank/DDBJ whole genome shotgun (WGS) entry which is preliminary data.</text>
</comment>
<sequence length="176" mass="20456">MFFSSNAIVVETFDVAVKELKNFSYGENGKFLSITFYDQNKSTGEIHWSNSFEFGTMNIINFYRIDNKFILFTSSVQNHEYLKIVLSKLVNRDVKINLLKIPLPVPTDTLFDSFEEVRSFEVDEYFGLSFIIVIEGKTILLKIYTNGLITYTLTDNEEVLRKILDLALKFILMINE</sequence>
<gene>
    <name evidence="1" type="ORF">ACFFHF_10065</name>
</gene>
<evidence type="ECO:0000313" key="1">
    <source>
        <dbReference type="EMBL" id="MFC0475593.1"/>
    </source>
</evidence>
<keyword evidence="2" id="KW-1185">Reference proteome</keyword>
<evidence type="ECO:0000313" key="2">
    <source>
        <dbReference type="Proteomes" id="UP001589738"/>
    </source>
</evidence>
<organism evidence="1 2">
    <name type="scientific">Robertmurraya beringensis</name>
    <dbReference type="NCBI Taxonomy" id="641660"/>
    <lineage>
        <taxon>Bacteria</taxon>
        <taxon>Bacillati</taxon>
        <taxon>Bacillota</taxon>
        <taxon>Bacilli</taxon>
        <taxon>Bacillales</taxon>
        <taxon>Bacillaceae</taxon>
        <taxon>Robertmurraya</taxon>
    </lineage>
</organism>
<name>A0ABV6KQI6_9BACI</name>